<protein>
    <submittedName>
        <fullName evidence="1">Uncharacterized protein</fullName>
    </submittedName>
</protein>
<reference evidence="1" key="1">
    <citation type="submission" date="2023-07" db="EMBL/GenBank/DDBJ databases">
        <authorList>
            <person name="Peng Z."/>
        </authorList>
    </citation>
    <scope>NUCLEOTIDE SEQUENCE</scope>
    <source>
        <strain evidence="1">KP219</strain>
    </source>
</reference>
<sequence>MGKVAHENKNTDEQVEAQDQRPVCGIIMPIADTDGYPKGHWQDVYAILSEAANAAGFKPNLVSFDSDVGVIQKRIVQNIYSNPIIICDISSRNPNVMLELGMRLAFDKPVIIVKDIKTDISFDISPIEHLRYPDDLRYKIINEFKSTLSYKLVETHKKSISNPDYTTFLKHYGTFEVVKIQQKEVSEARYILSELEEIKKIIRQKDYKSESHRRLSSVMDYGTFIYPLNDANRHKIENLTWLKTLEKDSDFIITSLEIKDDTLVLVVTSNLDEGPKNYDIILEALNEK</sequence>
<dbReference type="RefSeq" id="WP_077255836.1">
    <property type="nucleotide sequence ID" value="NZ_CP144893.1"/>
</dbReference>
<dbReference type="EMBL" id="JAUUIA010000001">
    <property type="protein sequence ID" value="MDP0965763.1"/>
    <property type="molecule type" value="Genomic_DNA"/>
</dbReference>
<dbReference type="Proteomes" id="UP001244490">
    <property type="component" value="Unassembled WGS sequence"/>
</dbReference>
<evidence type="ECO:0000313" key="1">
    <source>
        <dbReference type="EMBL" id="MDP0965763.1"/>
    </source>
</evidence>
<organism evidence="1 2">
    <name type="scientific">Klebsiella pneumoniae</name>
    <dbReference type="NCBI Taxonomy" id="573"/>
    <lineage>
        <taxon>Bacteria</taxon>
        <taxon>Pseudomonadati</taxon>
        <taxon>Pseudomonadota</taxon>
        <taxon>Gammaproteobacteria</taxon>
        <taxon>Enterobacterales</taxon>
        <taxon>Enterobacteriaceae</taxon>
        <taxon>Klebsiella/Raoultella group</taxon>
        <taxon>Klebsiella</taxon>
        <taxon>Klebsiella pneumoniae complex</taxon>
    </lineage>
</organism>
<proteinExistence type="predicted"/>
<accession>A0AAW8A3A8</accession>
<name>A0AAW8A3A8_KLEPN</name>
<comment type="caution">
    <text evidence="1">The sequence shown here is derived from an EMBL/GenBank/DDBJ whole genome shotgun (WGS) entry which is preliminary data.</text>
</comment>
<evidence type="ECO:0000313" key="2">
    <source>
        <dbReference type="Proteomes" id="UP001244490"/>
    </source>
</evidence>
<gene>
    <name evidence="1" type="ORF">Q6294_01685</name>
</gene>
<dbReference type="AlphaFoldDB" id="A0AAW8A3A8"/>